<evidence type="ECO:0000259" key="9">
    <source>
        <dbReference type="Pfam" id="PF12914"/>
    </source>
</evidence>
<name>A0A2U8FFI8_9HELI</name>
<dbReference type="Proteomes" id="UP000244890">
    <property type="component" value="Chromosome"/>
</dbReference>
<comment type="similarity">
    <text evidence="1">Belongs to the peptidase C40 family.</text>
</comment>
<dbReference type="GO" id="GO:0008234">
    <property type="term" value="F:cysteine-type peptidase activity"/>
    <property type="evidence" value="ECO:0007669"/>
    <property type="project" value="UniProtKB-KW"/>
</dbReference>
<dbReference type="EMBL" id="CP021886">
    <property type="protein sequence ID" value="AWI35050.1"/>
    <property type="molecule type" value="Genomic_DNA"/>
</dbReference>
<dbReference type="AlphaFoldDB" id="A0A2U8FFI8"/>
<dbReference type="Pfam" id="PF12913">
    <property type="entry name" value="SH3_6"/>
    <property type="match status" value="1"/>
</dbReference>
<feature type="domain" description="NLPC/P60 N-terminal" evidence="7">
    <location>
        <begin position="7"/>
        <end position="114"/>
    </location>
</feature>
<accession>A0A2U8FFI8</accession>
<dbReference type="InterPro" id="IPR025606">
    <property type="entry name" value="NLPC/P60_N_dom"/>
</dbReference>
<feature type="signal peptide" evidence="5">
    <location>
        <begin position="1"/>
        <end position="23"/>
    </location>
</feature>
<dbReference type="InterPro" id="IPR000064">
    <property type="entry name" value="NLP_P60_dom"/>
</dbReference>
<proteinExistence type="inferred from homology"/>
<dbReference type="Pfam" id="PF12914">
    <property type="entry name" value="SH3_7"/>
    <property type="match status" value="1"/>
</dbReference>
<dbReference type="PIRSF" id="PIRSF019015">
    <property type="entry name" value="P60_peptidase_YkfC"/>
    <property type="match status" value="1"/>
</dbReference>
<dbReference type="InterPro" id="IPR027017">
    <property type="entry name" value="P60_peptidase_YkfC"/>
</dbReference>
<evidence type="ECO:0000259" key="8">
    <source>
        <dbReference type="Pfam" id="PF12913"/>
    </source>
</evidence>
<evidence type="ECO:0000259" key="7">
    <source>
        <dbReference type="Pfam" id="PF12912"/>
    </source>
</evidence>
<evidence type="ECO:0000313" key="10">
    <source>
        <dbReference type="EMBL" id="AWI35050.1"/>
    </source>
</evidence>
<dbReference type="SUPFAM" id="SSF54001">
    <property type="entry name" value="Cysteine proteinases"/>
    <property type="match status" value="1"/>
</dbReference>
<keyword evidence="2" id="KW-0645">Protease</keyword>
<evidence type="ECO:0000259" key="6">
    <source>
        <dbReference type="Pfam" id="PF00877"/>
    </source>
</evidence>
<feature type="domain" description="NlpC/P60" evidence="6">
    <location>
        <begin position="293"/>
        <end position="378"/>
    </location>
</feature>
<evidence type="ECO:0000256" key="4">
    <source>
        <dbReference type="ARBA" id="ARBA00022807"/>
    </source>
</evidence>
<dbReference type="Gene3D" id="3.90.1720.10">
    <property type="entry name" value="endopeptidase domain like (from Nostoc punctiforme)"/>
    <property type="match status" value="1"/>
</dbReference>
<dbReference type="Pfam" id="PF00877">
    <property type="entry name" value="NLPC_P60"/>
    <property type="match status" value="1"/>
</dbReference>
<dbReference type="InterPro" id="IPR038765">
    <property type="entry name" value="Papain-like_cys_pep_sf"/>
</dbReference>
<dbReference type="Pfam" id="PF12912">
    <property type="entry name" value="N_NLPC_P60"/>
    <property type="match status" value="1"/>
</dbReference>
<keyword evidence="4" id="KW-0788">Thiol protease</keyword>
<keyword evidence="3" id="KW-0378">Hydrolase</keyword>
<dbReference type="OrthoDB" id="9799970at2"/>
<evidence type="ECO:0000313" key="11">
    <source>
        <dbReference type="Proteomes" id="UP000244890"/>
    </source>
</evidence>
<dbReference type="InterPro" id="IPR039439">
    <property type="entry name" value="SH3b1_dom"/>
</dbReference>
<dbReference type="InterPro" id="IPR026864">
    <property type="entry name" value="SH3b2-type_SH3"/>
</dbReference>
<keyword evidence="5" id="KW-0732">Signal</keyword>
<sequence length="449" mass="51007">MIQFSSFISLIFILLGCANITPASVSTQIDSSLPKQDLRLYAKDTRVFKDSLKLKEGYLKHFFSPFNQEPQLNALEVQWGLRAAYNNLGFGENLLPYTIDFIDNIKQEMNLESFPNTKKPAIITRSTNLRVVPTHKPRFLDPKLPGEGFPFDTWQNSSIYAGTPILITHYSQSKEWAFVESGFVSGWVSVLDIALLNPTQIQLLKNTQDFLVVKKDYTPIKSSTNHFLESARIGMLLPLIGSTKKTYESLFFIRTPSGYAKVIKTHLPVENFVKFPMPFSSVNYANLTQGIVGERYGWGGMFGNRDCSMFLRDTLGNFGFFLLRNSQAQIKQKDFKDRSLYVDLSQKTPQEKIAFLKENAIPFATLLGMRGHIMLYLGVFNDEVLAIHDIWGLRTLQDGKEGREILGRIIITPLDIGKDIKTISQDSLLIKRISGMRNLFETNELKNAK</sequence>
<evidence type="ECO:0000256" key="1">
    <source>
        <dbReference type="ARBA" id="ARBA00007074"/>
    </source>
</evidence>
<evidence type="ECO:0000256" key="3">
    <source>
        <dbReference type="ARBA" id="ARBA00022801"/>
    </source>
</evidence>
<feature type="domain" description="SH3b1" evidence="8">
    <location>
        <begin position="137"/>
        <end position="188"/>
    </location>
</feature>
<evidence type="ECO:0000256" key="5">
    <source>
        <dbReference type="SAM" id="SignalP"/>
    </source>
</evidence>
<dbReference type="KEGG" id="had:CDV25_01835"/>
<dbReference type="GO" id="GO:0006508">
    <property type="term" value="P:proteolysis"/>
    <property type="evidence" value="ECO:0007669"/>
    <property type="project" value="UniProtKB-KW"/>
</dbReference>
<organism evidence="10 11">
    <name type="scientific">Helicobacter apodemus</name>
    <dbReference type="NCBI Taxonomy" id="135569"/>
    <lineage>
        <taxon>Bacteria</taxon>
        <taxon>Pseudomonadati</taxon>
        <taxon>Campylobacterota</taxon>
        <taxon>Epsilonproteobacteria</taxon>
        <taxon>Campylobacterales</taxon>
        <taxon>Helicobacteraceae</taxon>
        <taxon>Helicobacter</taxon>
    </lineage>
</organism>
<protein>
    <recommendedName>
        <fullName evidence="12">Glycoside hydrolase</fullName>
    </recommendedName>
</protein>
<evidence type="ECO:0000256" key="2">
    <source>
        <dbReference type="ARBA" id="ARBA00022670"/>
    </source>
</evidence>
<gene>
    <name evidence="10" type="ORF">CDV25_01835</name>
</gene>
<evidence type="ECO:0008006" key="12">
    <source>
        <dbReference type="Google" id="ProtNLM"/>
    </source>
</evidence>
<feature type="chain" id="PRO_5015945689" description="Glycoside hydrolase" evidence="5">
    <location>
        <begin position="24"/>
        <end position="449"/>
    </location>
</feature>
<feature type="domain" description="SH3b2-type SH3" evidence="9">
    <location>
        <begin position="200"/>
        <end position="244"/>
    </location>
</feature>
<reference evidence="10 11" key="1">
    <citation type="submission" date="2017-06" db="EMBL/GenBank/DDBJ databases">
        <title>Complete genome of Helicobacter apodemus.</title>
        <authorList>
            <person name="Cho S."/>
        </authorList>
    </citation>
    <scope>NUCLEOTIDE SEQUENCE [LARGE SCALE GENOMIC DNA]</scope>
    <source>
        <strain evidence="11">SNUVETPUB-15-01</strain>
    </source>
</reference>